<evidence type="ECO:0000313" key="3">
    <source>
        <dbReference type="Proteomes" id="UP000188268"/>
    </source>
</evidence>
<proteinExistence type="predicted"/>
<feature type="region of interest" description="Disordered" evidence="1">
    <location>
        <begin position="1"/>
        <end position="22"/>
    </location>
</feature>
<organism evidence="2 3">
    <name type="scientific">Corchorus capsularis</name>
    <name type="common">Jute</name>
    <dbReference type="NCBI Taxonomy" id="210143"/>
    <lineage>
        <taxon>Eukaryota</taxon>
        <taxon>Viridiplantae</taxon>
        <taxon>Streptophyta</taxon>
        <taxon>Embryophyta</taxon>
        <taxon>Tracheophyta</taxon>
        <taxon>Spermatophyta</taxon>
        <taxon>Magnoliopsida</taxon>
        <taxon>eudicotyledons</taxon>
        <taxon>Gunneridae</taxon>
        <taxon>Pentapetalae</taxon>
        <taxon>rosids</taxon>
        <taxon>malvids</taxon>
        <taxon>Malvales</taxon>
        <taxon>Malvaceae</taxon>
        <taxon>Grewioideae</taxon>
        <taxon>Apeibeae</taxon>
        <taxon>Corchorus</taxon>
    </lineage>
</organism>
<sequence>MAQPGADGRAPICFGPSGKSMD</sequence>
<dbReference type="Proteomes" id="UP000188268">
    <property type="component" value="Unassembled WGS sequence"/>
</dbReference>
<accession>A0A1R3I1B2</accession>
<dbReference type="EMBL" id="AWWV01010885">
    <property type="protein sequence ID" value="OMO76370.1"/>
    <property type="molecule type" value="Genomic_DNA"/>
</dbReference>
<reference evidence="2 3" key="1">
    <citation type="submission" date="2013-09" db="EMBL/GenBank/DDBJ databases">
        <title>Corchorus capsularis genome sequencing.</title>
        <authorList>
            <person name="Alam M."/>
            <person name="Haque M.S."/>
            <person name="Islam M.S."/>
            <person name="Emdad E.M."/>
            <person name="Islam M.M."/>
            <person name="Ahmed B."/>
            <person name="Halim A."/>
            <person name="Hossen Q.M.M."/>
            <person name="Hossain M.Z."/>
            <person name="Ahmed R."/>
            <person name="Khan M.M."/>
            <person name="Islam R."/>
            <person name="Rashid M.M."/>
            <person name="Khan S.A."/>
            <person name="Rahman M.S."/>
            <person name="Alam M."/>
        </authorList>
    </citation>
    <scope>NUCLEOTIDE SEQUENCE [LARGE SCALE GENOMIC DNA]</scope>
    <source>
        <strain evidence="3">cv. CVL-1</strain>
        <tissue evidence="2">Whole seedling</tissue>
    </source>
</reference>
<comment type="caution">
    <text evidence="2">The sequence shown here is derived from an EMBL/GenBank/DDBJ whole genome shotgun (WGS) entry which is preliminary data.</text>
</comment>
<name>A0A1R3I1B2_COCAP</name>
<dbReference type="Gramene" id="OMO76370">
    <property type="protein sequence ID" value="OMO76370"/>
    <property type="gene ID" value="CCACVL1_15722"/>
</dbReference>
<keyword evidence="3" id="KW-1185">Reference proteome</keyword>
<dbReference type="AlphaFoldDB" id="A0A1R3I1B2"/>
<evidence type="ECO:0000313" key="2">
    <source>
        <dbReference type="EMBL" id="OMO76370.1"/>
    </source>
</evidence>
<evidence type="ECO:0000256" key="1">
    <source>
        <dbReference type="SAM" id="MobiDB-lite"/>
    </source>
</evidence>
<gene>
    <name evidence="2" type="ORF">CCACVL1_15722</name>
</gene>
<protein>
    <submittedName>
        <fullName evidence="2">Uncharacterized protein</fullName>
    </submittedName>
</protein>